<dbReference type="GO" id="GO:0000159">
    <property type="term" value="C:protein phosphatase type 2A complex"/>
    <property type="evidence" value="ECO:0007669"/>
    <property type="project" value="UniProtKB-UniRule"/>
</dbReference>
<evidence type="ECO:0000313" key="5">
    <source>
        <dbReference type="EMBL" id="PKI83023.1"/>
    </source>
</evidence>
<evidence type="ECO:0000256" key="3">
    <source>
        <dbReference type="ARBA" id="ARBA00022737"/>
    </source>
</evidence>
<proteinExistence type="inferred from homology"/>
<evidence type="ECO:0000256" key="1">
    <source>
        <dbReference type="ARBA" id="ARBA00008259"/>
    </source>
</evidence>
<dbReference type="EMBL" id="KZ454992">
    <property type="protein sequence ID" value="PKI83023.1"/>
    <property type="molecule type" value="Genomic_DNA"/>
</dbReference>
<dbReference type="Pfam" id="PF00400">
    <property type="entry name" value="WD40"/>
    <property type="match status" value="2"/>
</dbReference>
<accession>A0A2N1J8Z1</accession>
<reference evidence="5 6" key="1">
    <citation type="submission" date="2017-10" db="EMBL/GenBank/DDBJ databases">
        <title>A novel species of cold-tolerant Malassezia isolated from bats.</title>
        <authorList>
            <person name="Lorch J.M."/>
            <person name="Palmer J.M."/>
            <person name="Vanderwolf K.J."/>
            <person name="Schmidt K.Z."/>
            <person name="Verant M.L."/>
            <person name="Weller T.J."/>
            <person name="Blehert D.S."/>
        </authorList>
    </citation>
    <scope>NUCLEOTIDE SEQUENCE [LARGE SCALE GENOMIC DNA]</scope>
    <source>
        <strain evidence="5 6">NWHC:44797-103</strain>
    </source>
</reference>
<dbReference type="InterPro" id="IPR018067">
    <property type="entry name" value="PP2A_PR55_CS"/>
</dbReference>
<keyword evidence="2 4" id="KW-0853">WD repeat</keyword>
<dbReference type="Proteomes" id="UP000232875">
    <property type="component" value="Unassembled WGS sequence"/>
</dbReference>
<keyword evidence="6" id="KW-1185">Reference proteome</keyword>
<dbReference type="InterPro" id="IPR015943">
    <property type="entry name" value="WD40/YVTN_repeat-like_dom_sf"/>
</dbReference>
<dbReference type="AlphaFoldDB" id="A0A2N1J8Z1"/>
<evidence type="ECO:0000313" key="6">
    <source>
        <dbReference type="Proteomes" id="UP000232875"/>
    </source>
</evidence>
<dbReference type="SMART" id="SM00320">
    <property type="entry name" value="WD40"/>
    <property type="match status" value="6"/>
</dbReference>
<dbReference type="OrthoDB" id="6274823at2759"/>
<dbReference type="GO" id="GO:0019888">
    <property type="term" value="F:protein phosphatase regulator activity"/>
    <property type="evidence" value="ECO:0007669"/>
    <property type="project" value="InterPro"/>
</dbReference>
<keyword evidence="3 4" id="KW-0677">Repeat</keyword>
<dbReference type="PIRSF" id="PIRSF037309">
    <property type="entry name" value="PP2A_PR55"/>
    <property type="match status" value="1"/>
</dbReference>
<gene>
    <name evidence="5" type="primary">CDC55</name>
    <name evidence="5" type="ORF">MVES_002999</name>
</gene>
<dbReference type="SUPFAM" id="SSF50978">
    <property type="entry name" value="WD40 repeat-like"/>
    <property type="match status" value="1"/>
</dbReference>
<dbReference type="Gene3D" id="2.130.10.10">
    <property type="entry name" value="YVTN repeat-like/Quinoprotein amine dehydrogenase"/>
    <property type="match status" value="2"/>
</dbReference>
<evidence type="ECO:0000256" key="2">
    <source>
        <dbReference type="ARBA" id="ARBA00022574"/>
    </source>
</evidence>
<name>A0A2N1J8Z1_9BASI</name>
<comment type="similarity">
    <text evidence="1 4">Belongs to the phosphatase 2A regulatory subunit B family.</text>
</comment>
<dbReference type="PROSITE" id="PS01024">
    <property type="entry name" value="PR55_1"/>
    <property type="match status" value="1"/>
</dbReference>
<dbReference type="STRING" id="2020962.A0A2N1J8Z1"/>
<sequence>MESENTAGETPSNAWRFAQCFGDKGDVDDITEADIISTVEFDPTGNYLATGDKGGRVVMFERNDAGKKQGCEYRFHTEFQSHEPEFDYLKSLEIEEKINQICWCRRQNAAHMLLSTNDKTIKLWKVFDKPLNAVAEGSLATGDDPAAMLMSSSTMDGARDEGVLHPSLLKLGAPGVSPQLSAEQSRLLRLPRLVYHDTIVAAVPRKIYANAHAYHINSLSVNSDEETFISADDLRINLWNLGTSDKSFNIVDIKPVNMEELTEVITAAQFHPTHCNELVYSSSKGTIKLADMRESALCDRHAKLFQEEEDVNNKSFFSEIISSISDVRFSHDGRYILSRDYLTLKVWDVNMESRPLATIPIHDSLRPKLCDLYENDCIFDKFEGIWGPAGSTVLTGSYSNYFHLVDWERQSDIVLQADKSAFKSKKLASMNKGGKNGLASAANLNNIDFNKKILHASYHPHEETIAIAATNNLFIFSANNPAGLPA</sequence>
<dbReference type="InterPro" id="IPR036322">
    <property type="entry name" value="WD40_repeat_dom_sf"/>
</dbReference>
<dbReference type="InterPro" id="IPR001680">
    <property type="entry name" value="WD40_rpt"/>
</dbReference>
<dbReference type="InterPro" id="IPR000009">
    <property type="entry name" value="PP2A_PR55"/>
</dbReference>
<organism evidence="5 6">
    <name type="scientific">Malassezia vespertilionis</name>
    <dbReference type="NCBI Taxonomy" id="2020962"/>
    <lineage>
        <taxon>Eukaryota</taxon>
        <taxon>Fungi</taxon>
        <taxon>Dikarya</taxon>
        <taxon>Basidiomycota</taxon>
        <taxon>Ustilaginomycotina</taxon>
        <taxon>Malasseziomycetes</taxon>
        <taxon>Malasseziales</taxon>
        <taxon>Malasseziaceae</taxon>
        <taxon>Malassezia</taxon>
    </lineage>
</organism>
<evidence type="ECO:0000256" key="4">
    <source>
        <dbReference type="RuleBase" id="RU331113"/>
    </source>
</evidence>
<dbReference type="PRINTS" id="PR00600">
    <property type="entry name" value="PP2APR55"/>
</dbReference>
<dbReference type="PANTHER" id="PTHR11871">
    <property type="entry name" value="PROTEIN PHOSPHATASE PP2A REGULATORY SUBUNIT B"/>
    <property type="match status" value="1"/>
</dbReference>
<protein>
    <recommendedName>
        <fullName evidence="4">Protein phosphatase PP2A regulatory subunit B</fullName>
    </recommendedName>
</protein>